<comment type="caution">
    <text evidence="2">The sequence shown here is derived from an EMBL/GenBank/DDBJ whole genome shotgun (WGS) entry which is preliminary data.</text>
</comment>
<dbReference type="AlphaFoldDB" id="A0AAD7I4N0"/>
<dbReference type="EMBL" id="JARKIB010000129">
    <property type="protein sequence ID" value="KAJ7735003.1"/>
    <property type="molecule type" value="Genomic_DNA"/>
</dbReference>
<proteinExistence type="predicted"/>
<evidence type="ECO:0000256" key="1">
    <source>
        <dbReference type="SAM" id="SignalP"/>
    </source>
</evidence>
<feature type="signal peptide" evidence="1">
    <location>
        <begin position="1"/>
        <end position="21"/>
    </location>
</feature>
<organism evidence="2 3">
    <name type="scientific">Mycena metata</name>
    <dbReference type="NCBI Taxonomy" id="1033252"/>
    <lineage>
        <taxon>Eukaryota</taxon>
        <taxon>Fungi</taxon>
        <taxon>Dikarya</taxon>
        <taxon>Basidiomycota</taxon>
        <taxon>Agaricomycotina</taxon>
        <taxon>Agaricomycetes</taxon>
        <taxon>Agaricomycetidae</taxon>
        <taxon>Agaricales</taxon>
        <taxon>Marasmiineae</taxon>
        <taxon>Mycenaceae</taxon>
        <taxon>Mycena</taxon>
    </lineage>
</organism>
<keyword evidence="3" id="KW-1185">Reference proteome</keyword>
<reference evidence="2" key="1">
    <citation type="submission" date="2023-03" db="EMBL/GenBank/DDBJ databases">
        <title>Massive genome expansion in bonnet fungi (Mycena s.s.) driven by repeated elements and novel gene families across ecological guilds.</title>
        <authorList>
            <consortium name="Lawrence Berkeley National Laboratory"/>
            <person name="Harder C.B."/>
            <person name="Miyauchi S."/>
            <person name="Viragh M."/>
            <person name="Kuo A."/>
            <person name="Thoen E."/>
            <person name="Andreopoulos B."/>
            <person name="Lu D."/>
            <person name="Skrede I."/>
            <person name="Drula E."/>
            <person name="Henrissat B."/>
            <person name="Morin E."/>
            <person name="Kohler A."/>
            <person name="Barry K."/>
            <person name="LaButti K."/>
            <person name="Morin E."/>
            <person name="Salamov A."/>
            <person name="Lipzen A."/>
            <person name="Mereny Z."/>
            <person name="Hegedus B."/>
            <person name="Baldrian P."/>
            <person name="Stursova M."/>
            <person name="Weitz H."/>
            <person name="Taylor A."/>
            <person name="Grigoriev I.V."/>
            <person name="Nagy L.G."/>
            <person name="Martin F."/>
            <person name="Kauserud H."/>
        </authorList>
    </citation>
    <scope>NUCLEOTIDE SEQUENCE</scope>
    <source>
        <strain evidence="2">CBHHK182m</strain>
    </source>
</reference>
<protein>
    <submittedName>
        <fullName evidence="2">Uncharacterized protein</fullName>
    </submittedName>
</protein>
<feature type="chain" id="PRO_5042006444" evidence="1">
    <location>
        <begin position="22"/>
        <end position="176"/>
    </location>
</feature>
<evidence type="ECO:0000313" key="3">
    <source>
        <dbReference type="Proteomes" id="UP001215598"/>
    </source>
</evidence>
<accession>A0AAD7I4N0</accession>
<gene>
    <name evidence="2" type="ORF">B0H16DRAFT_1731514</name>
</gene>
<name>A0AAD7I4N0_9AGAR</name>
<sequence>MTILLHLLLLTLASFLFLCAGLNHSGYDSETFLINAIVSKNNISTAECWAIEPGFQISNVSGTVGDQVLALGNISNAVMIIIPDDNGMPNNGGLHNGAHAQWVFALTGGVNVSFPQAPGGFSVGAGGLFISSDILGTSTLGHQSIWAAGSRFIQAPFPGGVVVNHVVVAEHACEER</sequence>
<keyword evidence="1" id="KW-0732">Signal</keyword>
<evidence type="ECO:0000313" key="2">
    <source>
        <dbReference type="EMBL" id="KAJ7735003.1"/>
    </source>
</evidence>
<dbReference type="Proteomes" id="UP001215598">
    <property type="component" value="Unassembled WGS sequence"/>
</dbReference>